<dbReference type="Proteomes" id="UP000824002">
    <property type="component" value="Unassembled WGS sequence"/>
</dbReference>
<reference evidence="1" key="2">
    <citation type="journal article" date="2021" name="PeerJ">
        <title>Extensive microbial diversity within the chicken gut microbiome revealed by metagenomics and culture.</title>
        <authorList>
            <person name="Gilroy R."/>
            <person name="Ravi A."/>
            <person name="Getino M."/>
            <person name="Pursley I."/>
            <person name="Horton D.L."/>
            <person name="Alikhan N.F."/>
            <person name="Baker D."/>
            <person name="Gharbi K."/>
            <person name="Hall N."/>
            <person name="Watson M."/>
            <person name="Adriaenssens E.M."/>
            <person name="Foster-Nyarko E."/>
            <person name="Jarju S."/>
            <person name="Secka A."/>
            <person name="Antonio M."/>
            <person name="Oren A."/>
            <person name="Chaudhuri R.R."/>
            <person name="La Ragione R."/>
            <person name="Hildebrand F."/>
            <person name="Pallen M.J."/>
        </authorList>
    </citation>
    <scope>NUCLEOTIDE SEQUENCE</scope>
    <source>
        <strain evidence="1">CHK199-13235</strain>
    </source>
</reference>
<evidence type="ECO:0000313" key="2">
    <source>
        <dbReference type="Proteomes" id="UP000824002"/>
    </source>
</evidence>
<evidence type="ECO:0000313" key="1">
    <source>
        <dbReference type="EMBL" id="HIS76848.1"/>
    </source>
</evidence>
<name>A0A9D1FNT9_9FIRM</name>
<sequence>MLRFIRKYKGVLSLGAAALVIGGVYLAAWLPVFGEGFQISVEKEWGRPSALGEFALTGSVTDGRSETVFTLDQTGLSQKSRAIPPETAEEDFTAFSQKAYYLPGEIEREELLAAPDEEEYNYQLTQRTWSEDTQLIWEIQRFHFNTQSDCHVRLNTGLTYPGIVCLLKTATTMFDPAPSDEEIREFLEPNDFSPNKNLLDAVFGESTRPNLDSIAEANGTFYFVPTVSQEWEGTRYIYRVDQGEPWIATAFVDASEPIGQATPIAEVQRGRDLDIWGLYATLDGALVLVGQYMGTPIFQIYDPETGEMTGEVTAPGLYLSDKSSFLFFPQGNGFCAGFADWETEISSLVAMHNDIAWRKIQPVRQVPFYLEHAVSDGENLAAIGSKRQILRTKDVVCGAVWDHDGLAYQVHLSTPIQQDEKYEGGEHRYLDNFQVKRRGSRD</sequence>
<accession>A0A9D1FNT9</accession>
<comment type="caution">
    <text evidence="1">The sequence shown here is derived from an EMBL/GenBank/DDBJ whole genome shotgun (WGS) entry which is preliminary data.</text>
</comment>
<dbReference type="AlphaFoldDB" id="A0A9D1FNT9"/>
<proteinExistence type="predicted"/>
<dbReference type="EMBL" id="DVJP01000054">
    <property type="protein sequence ID" value="HIS76848.1"/>
    <property type="molecule type" value="Genomic_DNA"/>
</dbReference>
<protein>
    <submittedName>
        <fullName evidence="1">Uncharacterized protein</fullName>
    </submittedName>
</protein>
<reference evidence="1" key="1">
    <citation type="submission" date="2020-10" db="EMBL/GenBank/DDBJ databases">
        <authorList>
            <person name="Gilroy R."/>
        </authorList>
    </citation>
    <scope>NUCLEOTIDE SEQUENCE</scope>
    <source>
        <strain evidence="1">CHK199-13235</strain>
    </source>
</reference>
<organism evidence="1 2">
    <name type="scientific">Candidatus Merdivicinus excrementipullorum</name>
    <dbReference type="NCBI Taxonomy" id="2840867"/>
    <lineage>
        <taxon>Bacteria</taxon>
        <taxon>Bacillati</taxon>
        <taxon>Bacillota</taxon>
        <taxon>Clostridia</taxon>
        <taxon>Eubacteriales</taxon>
        <taxon>Oscillospiraceae</taxon>
        <taxon>Oscillospiraceae incertae sedis</taxon>
        <taxon>Candidatus Merdivicinus</taxon>
    </lineage>
</organism>
<gene>
    <name evidence="1" type="ORF">IAB51_08575</name>
</gene>